<reference evidence="2" key="2">
    <citation type="submission" date="2023-06" db="EMBL/GenBank/DDBJ databases">
        <authorList>
            <person name="Ma L."/>
            <person name="Liu K.-W."/>
            <person name="Li Z."/>
            <person name="Hsiao Y.-Y."/>
            <person name="Qi Y."/>
            <person name="Fu T."/>
            <person name="Tang G."/>
            <person name="Zhang D."/>
            <person name="Sun W.-H."/>
            <person name="Liu D.-K."/>
            <person name="Li Y."/>
            <person name="Chen G.-Z."/>
            <person name="Liu X.-D."/>
            <person name="Liao X.-Y."/>
            <person name="Jiang Y.-T."/>
            <person name="Yu X."/>
            <person name="Hao Y."/>
            <person name="Huang J."/>
            <person name="Zhao X.-W."/>
            <person name="Ke S."/>
            <person name="Chen Y.-Y."/>
            <person name="Wu W.-L."/>
            <person name="Hsu J.-L."/>
            <person name="Lin Y.-F."/>
            <person name="Huang M.-D."/>
            <person name="Li C.-Y."/>
            <person name="Huang L."/>
            <person name="Wang Z.-W."/>
            <person name="Zhao X."/>
            <person name="Zhong W.-Y."/>
            <person name="Peng D.-H."/>
            <person name="Ahmad S."/>
            <person name="Lan S."/>
            <person name="Zhang J.-S."/>
            <person name="Tsai W.-C."/>
            <person name="Van De Peer Y."/>
            <person name="Liu Z.-J."/>
        </authorList>
    </citation>
    <scope>NUCLEOTIDE SEQUENCE</scope>
    <source>
        <strain evidence="2">SCP</strain>
        <tissue evidence="2">Leaves</tissue>
    </source>
</reference>
<dbReference type="AlphaFoldDB" id="A0AAV9B6J1"/>
<comment type="caution">
    <text evidence="2">The sequence shown here is derived from an EMBL/GenBank/DDBJ whole genome shotgun (WGS) entry which is preliminary data.</text>
</comment>
<sequence length="77" mass="8326">MAGSCAIDPTRTFACRNTSEATHLKLISTALIFFTGAVGISSPIFLTRLFRGSPAYANTLLLIFHLLSTFNDTSTLQ</sequence>
<accession>A0AAV9B6J1</accession>
<feature type="transmembrane region" description="Helical" evidence="1">
    <location>
        <begin position="26"/>
        <end position="46"/>
    </location>
</feature>
<gene>
    <name evidence="2" type="ORF">QJS04_geneDACA006057</name>
</gene>
<reference evidence="2" key="1">
    <citation type="journal article" date="2023" name="Nat. Commun.">
        <title>Diploid and tetraploid genomes of Acorus and the evolution of monocots.</title>
        <authorList>
            <person name="Ma L."/>
            <person name="Liu K.W."/>
            <person name="Li Z."/>
            <person name="Hsiao Y.Y."/>
            <person name="Qi Y."/>
            <person name="Fu T."/>
            <person name="Tang G.D."/>
            <person name="Zhang D."/>
            <person name="Sun W.H."/>
            <person name="Liu D.K."/>
            <person name="Li Y."/>
            <person name="Chen G.Z."/>
            <person name="Liu X.D."/>
            <person name="Liao X.Y."/>
            <person name="Jiang Y.T."/>
            <person name="Yu X."/>
            <person name="Hao Y."/>
            <person name="Huang J."/>
            <person name="Zhao X.W."/>
            <person name="Ke S."/>
            <person name="Chen Y.Y."/>
            <person name="Wu W.L."/>
            <person name="Hsu J.L."/>
            <person name="Lin Y.F."/>
            <person name="Huang M.D."/>
            <person name="Li C.Y."/>
            <person name="Huang L."/>
            <person name="Wang Z.W."/>
            <person name="Zhao X."/>
            <person name="Zhong W.Y."/>
            <person name="Peng D.H."/>
            <person name="Ahmad S."/>
            <person name="Lan S."/>
            <person name="Zhang J.S."/>
            <person name="Tsai W.C."/>
            <person name="Van de Peer Y."/>
            <person name="Liu Z.J."/>
        </authorList>
    </citation>
    <scope>NUCLEOTIDE SEQUENCE</scope>
    <source>
        <strain evidence="2">SCP</strain>
    </source>
</reference>
<keyword evidence="3" id="KW-1185">Reference proteome</keyword>
<protein>
    <submittedName>
        <fullName evidence="2">Uncharacterized protein</fullName>
    </submittedName>
</protein>
<proteinExistence type="predicted"/>
<keyword evidence="1" id="KW-0472">Membrane</keyword>
<evidence type="ECO:0000256" key="1">
    <source>
        <dbReference type="SAM" id="Phobius"/>
    </source>
</evidence>
<keyword evidence="1" id="KW-1133">Transmembrane helix</keyword>
<organism evidence="2 3">
    <name type="scientific">Acorus gramineus</name>
    <name type="common">Dwarf sweet flag</name>
    <dbReference type="NCBI Taxonomy" id="55184"/>
    <lineage>
        <taxon>Eukaryota</taxon>
        <taxon>Viridiplantae</taxon>
        <taxon>Streptophyta</taxon>
        <taxon>Embryophyta</taxon>
        <taxon>Tracheophyta</taxon>
        <taxon>Spermatophyta</taxon>
        <taxon>Magnoliopsida</taxon>
        <taxon>Liliopsida</taxon>
        <taxon>Acoraceae</taxon>
        <taxon>Acorus</taxon>
    </lineage>
</organism>
<evidence type="ECO:0000313" key="2">
    <source>
        <dbReference type="EMBL" id="KAK1271990.1"/>
    </source>
</evidence>
<evidence type="ECO:0000313" key="3">
    <source>
        <dbReference type="Proteomes" id="UP001179952"/>
    </source>
</evidence>
<dbReference type="Proteomes" id="UP001179952">
    <property type="component" value="Unassembled WGS sequence"/>
</dbReference>
<keyword evidence="1" id="KW-0812">Transmembrane</keyword>
<dbReference type="EMBL" id="JAUJYN010000005">
    <property type="protein sequence ID" value="KAK1271990.1"/>
    <property type="molecule type" value="Genomic_DNA"/>
</dbReference>
<name>A0AAV9B6J1_ACOGR</name>